<reference evidence="2 3" key="1">
    <citation type="submission" date="2024-01" db="EMBL/GenBank/DDBJ databases">
        <title>A draft genome for the cacao thread blight pathogen Marasmiellus scandens.</title>
        <authorList>
            <person name="Baruah I.K."/>
            <person name="Leung J."/>
            <person name="Bukari Y."/>
            <person name="Amoako-Attah I."/>
            <person name="Meinhardt L.W."/>
            <person name="Bailey B.A."/>
            <person name="Cohen S.P."/>
        </authorList>
    </citation>
    <scope>NUCLEOTIDE SEQUENCE [LARGE SCALE GENOMIC DNA]</scope>
    <source>
        <strain evidence="2 3">GH-19</strain>
    </source>
</reference>
<evidence type="ECO:0000256" key="1">
    <source>
        <dbReference type="SAM" id="Phobius"/>
    </source>
</evidence>
<accession>A0ABR1JDL9</accession>
<feature type="transmembrane region" description="Helical" evidence="1">
    <location>
        <begin position="64"/>
        <end position="83"/>
    </location>
</feature>
<keyword evidence="1" id="KW-0472">Membrane</keyword>
<organism evidence="2 3">
    <name type="scientific">Marasmiellus scandens</name>
    <dbReference type="NCBI Taxonomy" id="2682957"/>
    <lineage>
        <taxon>Eukaryota</taxon>
        <taxon>Fungi</taxon>
        <taxon>Dikarya</taxon>
        <taxon>Basidiomycota</taxon>
        <taxon>Agaricomycotina</taxon>
        <taxon>Agaricomycetes</taxon>
        <taxon>Agaricomycetidae</taxon>
        <taxon>Agaricales</taxon>
        <taxon>Marasmiineae</taxon>
        <taxon>Omphalotaceae</taxon>
        <taxon>Marasmiellus</taxon>
    </lineage>
</organism>
<gene>
    <name evidence="2" type="ORF">VKT23_011805</name>
</gene>
<keyword evidence="1" id="KW-0812">Transmembrane</keyword>
<proteinExistence type="predicted"/>
<keyword evidence="1" id="KW-1133">Transmembrane helix</keyword>
<keyword evidence="3" id="KW-1185">Reference proteome</keyword>
<dbReference type="EMBL" id="JBANRG010000026">
    <property type="protein sequence ID" value="KAK7453525.1"/>
    <property type="molecule type" value="Genomic_DNA"/>
</dbReference>
<comment type="caution">
    <text evidence="2">The sequence shown here is derived from an EMBL/GenBank/DDBJ whole genome shotgun (WGS) entry which is preliminary data.</text>
</comment>
<sequence>MGPVTTAVSLPSDGIRYPNHATQIIVAVGYLLVLPIMTVLLYNRYPVTETLRSVLSWKMSYSRVTILIALAASWCYIFVGGVLNLGVATPSMNVAVVFSSAPGFTPPRNWVSTFSSWSVHSS</sequence>
<dbReference type="Proteomes" id="UP001498398">
    <property type="component" value="Unassembled WGS sequence"/>
</dbReference>
<feature type="transmembrane region" description="Helical" evidence="1">
    <location>
        <begin position="20"/>
        <end position="43"/>
    </location>
</feature>
<name>A0ABR1JDL9_9AGAR</name>
<protein>
    <submittedName>
        <fullName evidence="2">Uncharacterized protein</fullName>
    </submittedName>
</protein>
<evidence type="ECO:0000313" key="2">
    <source>
        <dbReference type="EMBL" id="KAK7453525.1"/>
    </source>
</evidence>
<evidence type="ECO:0000313" key="3">
    <source>
        <dbReference type="Proteomes" id="UP001498398"/>
    </source>
</evidence>